<dbReference type="InterPro" id="IPR036034">
    <property type="entry name" value="PDZ_sf"/>
</dbReference>
<feature type="transmembrane region" description="Helical" evidence="1">
    <location>
        <begin position="245"/>
        <end position="263"/>
    </location>
</feature>
<dbReference type="PROSITE" id="PS50106">
    <property type="entry name" value="PDZ"/>
    <property type="match status" value="1"/>
</dbReference>
<keyword evidence="1" id="KW-0472">Membrane</keyword>
<proteinExistence type="predicted"/>
<dbReference type="GO" id="GO:0008233">
    <property type="term" value="F:peptidase activity"/>
    <property type="evidence" value="ECO:0007669"/>
    <property type="project" value="UniProtKB-KW"/>
</dbReference>
<dbReference type="SMART" id="SM00228">
    <property type="entry name" value="PDZ"/>
    <property type="match status" value="1"/>
</dbReference>
<dbReference type="Proteomes" id="UP000051672">
    <property type="component" value="Unassembled WGS sequence"/>
</dbReference>
<dbReference type="OrthoDB" id="198399at2"/>
<feature type="transmembrane region" description="Helical" evidence="1">
    <location>
        <begin position="162"/>
        <end position="182"/>
    </location>
</feature>
<keyword evidence="1" id="KW-1133">Transmembrane helix</keyword>
<keyword evidence="3" id="KW-0378">Hydrolase</keyword>
<reference evidence="3 4" key="1">
    <citation type="journal article" date="2015" name="Genome Announc.">
        <title>Expanding the biotechnology potential of lactobacilli through comparative genomics of 213 strains and associated genera.</title>
        <authorList>
            <person name="Sun Z."/>
            <person name="Harris H.M."/>
            <person name="McCann A."/>
            <person name="Guo C."/>
            <person name="Argimon S."/>
            <person name="Zhang W."/>
            <person name="Yang X."/>
            <person name="Jeffery I.B."/>
            <person name="Cooney J.C."/>
            <person name="Kagawa T.F."/>
            <person name="Liu W."/>
            <person name="Song Y."/>
            <person name="Salvetti E."/>
            <person name="Wrobel A."/>
            <person name="Rasinkangas P."/>
            <person name="Parkhill J."/>
            <person name="Rea M.C."/>
            <person name="O'Sullivan O."/>
            <person name="Ritari J."/>
            <person name="Douillard F.P."/>
            <person name="Paul Ross R."/>
            <person name="Yang R."/>
            <person name="Briner A.E."/>
            <person name="Felis G.E."/>
            <person name="de Vos W.M."/>
            <person name="Barrangou R."/>
            <person name="Klaenhammer T.R."/>
            <person name="Caufield P.W."/>
            <person name="Cui Y."/>
            <person name="Zhang H."/>
            <person name="O'Toole P.W."/>
        </authorList>
    </citation>
    <scope>NUCLEOTIDE SEQUENCE [LARGE SCALE GENOMIC DNA]</scope>
    <source>
        <strain evidence="3 4">DSM 23927</strain>
    </source>
</reference>
<dbReference type="InterPro" id="IPR041489">
    <property type="entry name" value="PDZ_6"/>
</dbReference>
<gene>
    <name evidence="3" type="ORF">FC34_GL000048</name>
</gene>
<protein>
    <submittedName>
        <fullName evidence="3">Trypsin-like serine protease with PDZ domain</fullName>
    </submittedName>
</protein>
<evidence type="ECO:0000313" key="3">
    <source>
        <dbReference type="EMBL" id="KRM72347.1"/>
    </source>
</evidence>
<evidence type="ECO:0000313" key="4">
    <source>
        <dbReference type="Proteomes" id="UP000051672"/>
    </source>
</evidence>
<sequence length="364" mass="39623">MWWLASISVSILALGGSWFWANRRVAKERQQFRTAIHRQQLELWPGLLWGIVASVITSGIAVSLGVMLPQAIGLGLMGISAVTFLLGGLTFSPAWLGLAGLVYFWPGLQLGINWIPGFASLIGLIALAQAALIRFGRVPVASPFVRESNRGRLVGGYRFRQFFWFPLVLPIPGSWFAALPFWNTLHITAPRFSLICLPIILGASFASRKQLPDAAWRFWPRQFLFGALMAFAISGLAYFDVLEASWSLGLLAVAALLLGVSLWRTHFKGQPQLTQTESGVRLLAVVPNTPAAKMGLVAGDLVLTVNGLAVSDNASLYAAVQSSPTYARLKVAQLDGEIKLTEAAIFEGAPHELGMITFPEETHQ</sequence>
<dbReference type="EMBL" id="AYZQ01000001">
    <property type="protein sequence ID" value="KRM72347.1"/>
    <property type="molecule type" value="Genomic_DNA"/>
</dbReference>
<keyword evidence="1" id="KW-0812">Transmembrane</keyword>
<feature type="transmembrane region" description="Helical" evidence="1">
    <location>
        <begin position="47"/>
        <end position="69"/>
    </location>
</feature>
<dbReference type="GO" id="GO:0006508">
    <property type="term" value="P:proteolysis"/>
    <property type="evidence" value="ECO:0007669"/>
    <property type="project" value="UniProtKB-KW"/>
</dbReference>
<dbReference type="Pfam" id="PF17820">
    <property type="entry name" value="PDZ_6"/>
    <property type="match status" value="1"/>
</dbReference>
<dbReference type="RefSeq" id="WP_057893379.1">
    <property type="nucleotide sequence ID" value="NZ_AYZQ01000001.1"/>
</dbReference>
<feature type="transmembrane region" description="Helical" evidence="1">
    <location>
        <begin position="111"/>
        <end position="133"/>
    </location>
</feature>
<keyword evidence="3" id="KW-0645">Protease</keyword>
<name>A0A0R2B7B5_9LACO</name>
<feature type="transmembrane region" description="Helical" evidence="1">
    <location>
        <begin position="218"/>
        <end position="239"/>
    </location>
</feature>
<dbReference type="Gene3D" id="2.30.42.10">
    <property type="match status" value="1"/>
</dbReference>
<feature type="domain" description="PDZ" evidence="2">
    <location>
        <begin position="258"/>
        <end position="335"/>
    </location>
</feature>
<dbReference type="SUPFAM" id="SSF50156">
    <property type="entry name" value="PDZ domain-like"/>
    <property type="match status" value="1"/>
</dbReference>
<dbReference type="InterPro" id="IPR001478">
    <property type="entry name" value="PDZ"/>
</dbReference>
<feature type="transmembrane region" description="Helical" evidence="1">
    <location>
        <begin position="81"/>
        <end position="105"/>
    </location>
</feature>
<dbReference type="AlphaFoldDB" id="A0A0R2B7B5"/>
<keyword evidence="4" id="KW-1185">Reference proteome</keyword>
<dbReference type="PATRIC" id="fig|1423727.3.peg.49"/>
<evidence type="ECO:0000259" key="2">
    <source>
        <dbReference type="PROSITE" id="PS50106"/>
    </source>
</evidence>
<organism evidence="3 4">
    <name type="scientific">Lacticaseibacillus brantae DSM 23927</name>
    <dbReference type="NCBI Taxonomy" id="1423727"/>
    <lineage>
        <taxon>Bacteria</taxon>
        <taxon>Bacillati</taxon>
        <taxon>Bacillota</taxon>
        <taxon>Bacilli</taxon>
        <taxon>Lactobacillales</taxon>
        <taxon>Lactobacillaceae</taxon>
        <taxon>Lacticaseibacillus</taxon>
    </lineage>
</organism>
<evidence type="ECO:0000256" key="1">
    <source>
        <dbReference type="SAM" id="Phobius"/>
    </source>
</evidence>
<comment type="caution">
    <text evidence="3">The sequence shown here is derived from an EMBL/GenBank/DDBJ whole genome shotgun (WGS) entry which is preliminary data.</text>
</comment>
<dbReference type="STRING" id="1423727.FC34_GL000048"/>
<accession>A0A0R2B7B5</accession>